<evidence type="ECO:0000313" key="1">
    <source>
        <dbReference type="EMBL" id="GFR79485.1"/>
    </source>
</evidence>
<gene>
    <name evidence="1" type="ORF">ElyMa_000557400</name>
</gene>
<name>A0AAV4G381_9GAST</name>
<dbReference type="EMBL" id="BMAT01001091">
    <property type="protein sequence ID" value="GFR79485.1"/>
    <property type="molecule type" value="Genomic_DNA"/>
</dbReference>
<accession>A0AAV4G381</accession>
<comment type="caution">
    <text evidence="1">The sequence shown here is derived from an EMBL/GenBank/DDBJ whole genome shotgun (WGS) entry which is preliminary data.</text>
</comment>
<keyword evidence="2" id="KW-1185">Reference proteome</keyword>
<dbReference type="Proteomes" id="UP000762676">
    <property type="component" value="Unassembled WGS sequence"/>
</dbReference>
<dbReference type="AlphaFoldDB" id="A0AAV4G381"/>
<organism evidence="1 2">
    <name type="scientific">Elysia marginata</name>
    <dbReference type="NCBI Taxonomy" id="1093978"/>
    <lineage>
        <taxon>Eukaryota</taxon>
        <taxon>Metazoa</taxon>
        <taxon>Spiralia</taxon>
        <taxon>Lophotrochozoa</taxon>
        <taxon>Mollusca</taxon>
        <taxon>Gastropoda</taxon>
        <taxon>Heterobranchia</taxon>
        <taxon>Euthyneura</taxon>
        <taxon>Panpulmonata</taxon>
        <taxon>Sacoglossa</taxon>
        <taxon>Placobranchoidea</taxon>
        <taxon>Plakobranchidae</taxon>
        <taxon>Elysia</taxon>
    </lineage>
</organism>
<protein>
    <submittedName>
        <fullName evidence="1">DNA damage-inducible protein DIN7</fullName>
    </submittedName>
</protein>
<evidence type="ECO:0000313" key="2">
    <source>
        <dbReference type="Proteomes" id="UP000762676"/>
    </source>
</evidence>
<dbReference type="PANTHER" id="PTHR46704">
    <property type="entry name" value="CXC DOMAIN-CONTAINING PROTEIN-RELATED"/>
    <property type="match status" value="1"/>
</dbReference>
<reference evidence="1 2" key="1">
    <citation type="journal article" date="2021" name="Elife">
        <title>Chloroplast acquisition without the gene transfer in kleptoplastic sea slugs, Plakobranchus ocellatus.</title>
        <authorList>
            <person name="Maeda T."/>
            <person name="Takahashi S."/>
            <person name="Yoshida T."/>
            <person name="Shimamura S."/>
            <person name="Takaki Y."/>
            <person name="Nagai Y."/>
            <person name="Toyoda A."/>
            <person name="Suzuki Y."/>
            <person name="Arimoto A."/>
            <person name="Ishii H."/>
            <person name="Satoh N."/>
            <person name="Nishiyama T."/>
            <person name="Hasebe M."/>
            <person name="Maruyama T."/>
            <person name="Minagawa J."/>
            <person name="Obokata J."/>
            <person name="Shigenobu S."/>
        </authorList>
    </citation>
    <scope>NUCLEOTIDE SEQUENCE [LARGE SCALE GENOMIC DNA]</scope>
</reference>
<dbReference type="PANTHER" id="PTHR46704:SF9">
    <property type="entry name" value="BHLH DOMAIN-CONTAINING PROTEIN"/>
    <property type="match status" value="1"/>
</dbReference>
<proteinExistence type="predicted"/>
<sequence>MEKQTDARLLQNLSSSHEEADTLLILHSIYVDQAINSTDTDIIIRSPDTDVFLVLIAFCQKYTHPIYFDTGMGNKRKMIHTQTLCEKIEQDVLDSILGLHAFTGCDANSAFVKKGKSKPLNILKKNPEFAPVFKELASSVTVSDELHSKLEKIVCQLYGKPSYSSTNKLRHDLVRQKYTVKVQNVLSSNRGFDISLLPPCRAAFKFHCLRANYQTLIWKQTDIAQPYIPDPEDHGWKTDGNGVLSIHWCSSSTAGGYSFRKSCNSTAGK</sequence>